<dbReference type="SMART" id="SM00612">
    <property type="entry name" value="Kelch"/>
    <property type="match status" value="2"/>
</dbReference>
<evidence type="ECO:0000256" key="2">
    <source>
        <dbReference type="ARBA" id="ARBA00022737"/>
    </source>
</evidence>
<reference evidence="4" key="1">
    <citation type="journal article" date="2020" name="Nat. Ecol. Evol.">
        <title>Deeply conserved synteny resolves early events in vertebrate evolution.</title>
        <authorList>
            <person name="Simakov O."/>
            <person name="Marletaz F."/>
            <person name="Yue J.X."/>
            <person name="O'Connell B."/>
            <person name="Jenkins J."/>
            <person name="Brandt A."/>
            <person name="Calef R."/>
            <person name="Tung C.H."/>
            <person name="Huang T.K."/>
            <person name="Schmutz J."/>
            <person name="Satoh N."/>
            <person name="Yu J.K."/>
            <person name="Putnam N.H."/>
            <person name="Green R.E."/>
            <person name="Rokhsar D.S."/>
        </authorList>
    </citation>
    <scope>NUCLEOTIDE SEQUENCE [LARGE SCALE GENOMIC DNA]</scope>
    <source>
        <strain evidence="4">S238N-H82</strain>
    </source>
</reference>
<dbReference type="Pfam" id="PF01344">
    <property type="entry name" value="Kelch_1"/>
    <property type="match status" value="1"/>
</dbReference>
<sequence length="582" mass="66514">MTMDDPIAHASKLLVYFQRMRKSGQLIDMLLEVEEQVFPCHRAVLAACSSYFHAMFTCGLSETRQRTVRLLEVSAESVAHLIEFAYTGKVEVNRQNVYELYAAACFFQVTQIKKECARFLRRHLDVTNCVQTYVMSDLYGLQCVRKASKRLITEHFLQVSQSPVFLDMPASQLQDAIASDDVMVTSEQDIVDVIMTWVEADPEERGKHLPGLLMRVRVPYHIFHDDKLSSREGDLETESSDANQQIMSKGNTTFTESLVQLVPRLGFYMKNCIIFHTMSGSFLCICPTERKIYRIEAPPCNMDQTASCLVNFSLLRTEENEIFAAGGRTGTEDDEPPRLAKSFLRYDIHKNTWERLQDMTTPRENSQLVFLDDKLYAIGGFLPNGSSSCERYDHVNNTWTPIASLPCSDVMNLKALAVDDGIVVISREGMYRYCLRNGRWDTILSTSRKIFVKAITFNEQIFGVYFSLPTASPPPLHLGVYRSEKKCWKTVGTVPLRQNEGERPLFVDFFNYREELYLLYGRRQGDNCVFSSDRYRPSDDTWVRGELAIPPLYTGDEIFDLSVFSAKLVTSSLKTVSEFAFT</sequence>
<dbReference type="OMA" id="KKECARF"/>
<dbReference type="Proteomes" id="UP000001554">
    <property type="component" value="Chromosome 16"/>
</dbReference>
<dbReference type="Gene3D" id="3.30.710.10">
    <property type="entry name" value="Potassium Channel Kv1.1, Chain A"/>
    <property type="match status" value="1"/>
</dbReference>
<dbReference type="SMART" id="SM00225">
    <property type="entry name" value="BTB"/>
    <property type="match status" value="1"/>
</dbReference>
<evidence type="ECO:0000313" key="5">
    <source>
        <dbReference type="RefSeq" id="XP_035658420.1"/>
    </source>
</evidence>
<evidence type="ECO:0000256" key="1">
    <source>
        <dbReference type="ARBA" id="ARBA00022441"/>
    </source>
</evidence>
<name>A0A9J7HEY6_BRAFL</name>
<feature type="domain" description="BTB" evidence="3">
    <location>
        <begin position="27"/>
        <end position="94"/>
    </location>
</feature>
<organism evidence="4 5">
    <name type="scientific">Branchiostoma floridae</name>
    <name type="common">Florida lancelet</name>
    <name type="synonym">Amphioxus</name>
    <dbReference type="NCBI Taxonomy" id="7739"/>
    <lineage>
        <taxon>Eukaryota</taxon>
        <taxon>Metazoa</taxon>
        <taxon>Chordata</taxon>
        <taxon>Cephalochordata</taxon>
        <taxon>Leptocardii</taxon>
        <taxon>Amphioxiformes</taxon>
        <taxon>Branchiostomatidae</taxon>
        <taxon>Branchiostoma</taxon>
    </lineage>
</organism>
<dbReference type="Gene3D" id="2.120.10.80">
    <property type="entry name" value="Kelch-type beta propeller"/>
    <property type="match status" value="1"/>
</dbReference>
<dbReference type="InterPro" id="IPR011705">
    <property type="entry name" value="BACK"/>
</dbReference>
<dbReference type="PANTHER" id="PTHR24412:SF499">
    <property type="entry name" value="KELCH REPEAT AND BTB DOMAIN-CONTAINING PROTEIN 8-LIKE ISOFORM X1"/>
    <property type="match status" value="1"/>
</dbReference>
<dbReference type="GO" id="GO:0043161">
    <property type="term" value="P:proteasome-mediated ubiquitin-dependent protein catabolic process"/>
    <property type="evidence" value="ECO:0000318"/>
    <property type="project" value="GO_Central"/>
</dbReference>
<dbReference type="GeneID" id="118403729"/>
<proteinExistence type="predicted"/>
<dbReference type="SUPFAM" id="SSF54695">
    <property type="entry name" value="POZ domain"/>
    <property type="match status" value="1"/>
</dbReference>
<dbReference type="PROSITE" id="PS50097">
    <property type="entry name" value="BTB"/>
    <property type="match status" value="1"/>
</dbReference>
<accession>A0A9J7HEY6</accession>
<dbReference type="GO" id="GO:0005737">
    <property type="term" value="C:cytoplasm"/>
    <property type="evidence" value="ECO:0000318"/>
    <property type="project" value="GO_Central"/>
</dbReference>
<evidence type="ECO:0000313" key="4">
    <source>
        <dbReference type="Proteomes" id="UP000001554"/>
    </source>
</evidence>
<dbReference type="SMART" id="SM00875">
    <property type="entry name" value="BACK"/>
    <property type="match status" value="1"/>
</dbReference>
<dbReference type="InterPro" id="IPR011333">
    <property type="entry name" value="SKP1/BTB/POZ_sf"/>
</dbReference>
<keyword evidence="4" id="KW-1185">Reference proteome</keyword>
<keyword evidence="2" id="KW-0677">Repeat</keyword>
<dbReference type="InterPro" id="IPR006652">
    <property type="entry name" value="Kelch_1"/>
</dbReference>
<dbReference type="SUPFAM" id="SSF117281">
    <property type="entry name" value="Kelch motif"/>
    <property type="match status" value="1"/>
</dbReference>
<gene>
    <name evidence="5" type="primary">LOC118403729</name>
</gene>
<protein>
    <submittedName>
        <fullName evidence="5">Kelch repeat and BTB domain-containing protein 2-like</fullName>
    </submittedName>
</protein>
<evidence type="ECO:0000259" key="3">
    <source>
        <dbReference type="PROSITE" id="PS50097"/>
    </source>
</evidence>
<dbReference type="GO" id="GO:1990756">
    <property type="term" value="F:ubiquitin-like ligase-substrate adaptor activity"/>
    <property type="evidence" value="ECO:0000318"/>
    <property type="project" value="GO_Central"/>
</dbReference>
<dbReference type="Gene3D" id="1.25.40.420">
    <property type="match status" value="1"/>
</dbReference>
<dbReference type="InterPro" id="IPR017096">
    <property type="entry name" value="BTB-kelch_protein"/>
</dbReference>
<dbReference type="Pfam" id="PF07707">
    <property type="entry name" value="BACK"/>
    <property type="match status" value="1"/>
</dbReference>
<dbReference type="PANTHER" id="PTHR24412">
    <property type="entry name" value="KELCH PROTEIN"/>
    <property type="match status" value="1"/>
</dbReference>
<dbReference type="Pfam" id="PF00651">
    <property type="entry name" value="BTB"/>
    <property type="match status" value="1"/>
</dbReference>
<reference evidence="5" key="2">
    <citation type="submission" date="2025-08" db="UniProtKB">
        <authorList>
            <consortium name="RefSeq"/>
        </authorList>
    </citation>
    <scope>IDENTIFICATION</scope>
    <source>
        <strain evidence="5">S238N-H82</strain>
        <tissue evidence="5">Testes</tissue>
    </source>
</reference>
<dbReference type="AlphaFoldDB" id="A0A9J7HEY6"/>
<dbReference type="RefSeq" id="XP_035658420.1">
    <property type="nucleotide sequence ID" value="XM_035802527.1"/>
</dbReference>
<dbReference type="KEGG" id="bfo:118403729"/>
<keyword evidence="1" id="KW-0880">Kelch repeat</keyword>
<dbReference type="GO" id="GO:0031463">
    <property type="term" value="C:Cul3-RING ubiquitin ligase complex"/>
    <property type="evidence" value="ECO:0000318"/>
    <property type="project" value="GO_Central"/>
</dbReference>
<dbReference type="PIRSF" id="PIRSF037037">
    <property type="entry name" value="Kelch-like_protein_gigaxonin"/>
    <property type="match status" value="1"/>
</dbReference>
<dbReference type="InterPro" id="IPR015915">
    <property type="entry name" value="Kelch-typ_b-propeller"/>
</dbReference>
<dbReference type="InterPro" id="IPR000210">
    <property type="entry name" value="BTB/POZ_dom"/>
</dbReference>
<dbReference type="OrthoDB" id="10008796at2759"/>